<evidence type="ECO:0000313" key="17">
    <source>
        <dbReference type="EMBL" id="KAF7287643.1"/>
    </source>
</evidence>
<dbReference type="Pfam" id="PF00567">
    <property type="entry name" value="TUDOR"/>
    <property type="match status" value="2"/>
</dbReference>
<dbReference type="GO" id="GO:0007283">
    <property type="term" value="P:spermatogenesis"/>
    <property type="evidence" value="ECO:0007669"/>
    <property type="project" value="UniProtKB-KW"/>
</dbReference>
<evidence type="ECO:0000256" key="13">
    <source>
        <dbReference type="PROSITE-ProRule" id="PRU00339"/>
    </source>
</evidence>
<dbReference type="GO" id="GO:0007517">
    <property type="term" value="P:muscle organ development"/>
    <property type="evidence" value="ECO:0007669"/>
    <property type="project" value="UniProtKB-KW"/>
</dbReference>
<evidence type="ECO:0000256" key="8">
    <source>
        <dbReference type="ARBA" id="ARBA00022737"/>
    </source>
</evidence>
<dbReference type="Pfam" id="PF11701">
    <property type="entry name" value="UNC45-central"/>
    <property type="match status" value="1"/>
</dbReference>
<evidence type="ECO:0000259" key="16">
    <source>
        <dbReference type="PROSITE" id="PS51644"/>
    </source>
</evidence>
<dbReference type="PANTHER" id="PTHR45994:SF1">
    <property type="entry name" value="FI21225P1"/>
    <property type="match status" value="1"/>
</dbReference>
<organism evidence="17 18">
    <name type="scientific">Rhynchophorus ferrugineus</name>
    <name type="common">Red palm weevil</name>
    <name type="synonym">Curculio ferrugineus</name>
    <dbReference type="NCBI Taxonomy" id="354439"/>
    <lineage>
        <taxon>Eukaryota</taxon>
        <taxon>Metazoa</taxon>
        <taxon>Ecdysozoa</taxon>
        <taxon>Arthropoda</taxon>
        <taxon>Hexapoda</taxon>
        <taxon>Insecta</taxon>
        <taxon>Pterygota</taxon>
        <taxon>Neoptera</taxon>
        <taxon>Endopterygota</taxon>
        <taxon>Coleoptera</taxon>
        <taxon>Polyphaga</taxon>
        <taxon>Cucujiformia</taxon>
        <taxon>Curculionidae</taxon>
        <taxon>Dryophthorinae</taxon>
        <taxon>Rhynchophorus</taxon>
    </lineage>
</organism>
<dbReference type="Gene3D" id="1.25.10.10">
    <property type="entry name" value="Leucine-rich Repeat Variant"/>
    <property type="match status" value="2"/>
</dbReference>
<dbReference type="InterPro" id="IPR011990">
    <property type="entry name" value="TPR-like_helical_dom_sf"/>
</dbReference>
<gene>
    <name evidence="17" type="ORF">GWI33_005992</name>
</gene>
<dbReference type="SMART" id="SM00333">
    <property type="entry name" value="TUDOR"/>
    <property type="match status" value="2"/>
</dbReference>
<dbReference type="Proteomes" id="UP000625711">
    <property type="component" value="Unassembled WGS sequence"/>
</dbReference>
<dbReference type="InterPro" id="IPR000225">
    <property type="entry name" value="Armadillo"/>
</dbReference>
<evidence type="ECO:0000256" key="6">
    <source>
        <dbReference type="ARBA" id="ARBA00022490"/>
    </source>
</evidence>
<evidence type="ECO:0000256" key="4">
    <source>
        <dbReference type="ARBA" id="ARBA00020768"/>
    </source>
</evidence>
<dbReference type="SUPFAM" id="SSF63748">
    <property type="entry name" value="Tudor/PWWP/MBT"/>
    <property type="match status" value="2"/>
</dbReference>
<name>A0A834IXV5_RHYFE</name>
<proteinExistence type="predicted"/>
<keyword evidence="7" id="KW-0517">Myogenesis</keyword>
<dbReference type="Gene3D" id="2.30.30.140">
    <property type="match status" value="2"/>
</dbReference>
<evidence type="ECO:0000256" key="3">
    <source>
        <dbReference type="ARBA" id="ARBA00004556"/>
    </source>
</evidence>
<dbReference type="SMART" id="SM00028">
    <property type="entry name" value="TPR"/>
    <property type="match status" value="3"/>
</dbReference>
<dbReference type="InterPro" id="IPR002999">
    <property type="entry name" value="Tudor"/>
</dbReference>
<evidence type="ECO:0000313" key="18">
    <source>
        <dbReference type="Proteomes" id="UP000625711"/>
    </source>
</evidence>
<dbReference type="GO" id="GO:0031672">
    <property type="term" value="C:A band"/>
    <property type="evidence" value="ECO:0007669"/>
    <property type="project" value="UniProtKB-SubCell"/>
</dbReference>
<dbReference type="CDD" id="cd09972">
    <property type="entry name" value="LOTUS_TDRD_OSKAR"/>
    <property type="match status" value="1"/>
</dbReference>
<dbReference type="GO" id="GO:0030018">
    <property type="term" value="C:Z disc"/>
    <property type="evidence" value="ECO:0007669"/>
    <property type="project" value="UniProtKB-SubCell"/>
</dbReference>
<feature type="domain" description="HTH OST-type" evidence="16">
    <location>
        <begin position="920"/>
        <end position="992"/>
    </location>
</feature>
<dbReference type="SUPFAM" id="SSF48452">
    <property type="entry name" value="TPR-like"/>
    <property type="match status" value="1"/>
</dbReference>
<feature type="region of interest" description="Disordered" evidence="14">
    <location>
        <begin position="1100"/>
        <end position="1126"/>
    </location>
</feature>
<reference evidence="17" key="1">
    <citation type="submission" date="2020-08" db="EMBL/GenBank/DDBJ databases">
        <title>Genome sequencing and assembly of the red palm weevil Rhynchophorus ferrugineus.</title>
        <authorList>
            <person name="Dias G.B."/>
            <person name="Bergman C.M."/>
            <person name="Manee M."/>
        </authorList>
    </citation>
    <scope>NUCLEOTIDE SEQUENCE</scope>
    <source>
        <strain evidence="17">AA-2017</strain>
        <tissue evidence="17">Whole larva</tissue>
    </source>
</reference>
<dbReference type="InterPro" id="IPR035437">
    <property type="entry name" value="SNase_OB-fold_sf"/>
</dbReference>
<dbReference type="CDD" id="cd20379">
    <property type="entry name" value="Tudor_dTUD-like"/>
    <property type="match status" value="1"/>
</dbReference>
<dbReference type="InterPro" id="IPR024660">
    <property type="entry name" value="UCS_central_dom"/>
</dbReference>
<evidence type="ECO:0000256" key="5">
    <source>
        <dbReference type="ARBA" id="ARBA00022473"/>
    </source>
</evidence>
<evidence type="ECO:0000256" key="11">
    <source>
        <dbReference type="ARBA" id="ARBA00022871"/>
    </source>
</evidence>
<feature type="repeat" description="TPR" evidence="13">
    <location>
        <begin position="41"/>
        <end position="74"/>
    </location>
</feature>
<dbReference type="Gene3D" id="1.25.40.10">
    <property type="entry name" value="Tetratricopeptide repeat domain"/>
    <property type="match status" value="1"/>
</dbReference>
<sequence>MESESYKEQGNVAFKENKWDEALKYYTLAINNIKGEPKELGIYYKNRAAVYLKLEKYQEAVDDCNKSLHIAPDDPKALFRRCQALDSLERFEEAYRDATHIFKDDPSNKAVQPYLQRLHQIVEERSRVNAQTNTKLESMLKIVFDPSNGKDKRETAINNLLVLSKEHAGSEIMLKQSPIVQKIKSLLKIEKNHEIYITAVRIIGELCKHSEDSTKIVIKDAGVPWFLEILDSSNQDIVNAVQFCIQAILNSLSGMKNKPDSKPNQQLVDKNKSLIDTLLSCLAMSINNQVISGLARDAVIELLTRNIHYTTLDWAERLVELDGVKKLMDCASELEEYHYESAMNITPSTRTIAAVCLARVYENMYYDEAREKFLAKMQDFIKNKLLTPDIESKVRITVAITALLRGPLDVGNTIIGKEGILEMIIVMANTEDELQQKVACECLIAAASKADKARSIVSQGTDILKKLYKAKNDHIRIRALVGLCKLGSYGGSDASVKPFAEGSTLKLAEACRRFLLHPGKDTDIRKWAAEGLSYLTLDAEVKEKLIEDKAAIKSLVELAKSGDQSVIFGVVTTFVNLCNAYEKQEIIPEMIELAKFAKQHIPEEHELDDPDFVTKRLLALGNENVTTALVALSKTESANSRELISRVFNALASEHEIRGIMVQQGAVKVLIKLALDGTEKGKHQAAQALARIGITINPEVAFAGQRSLEVARPLLSLLHQDCSGLENFEALMALCNIAQINESSRQRIIKEGGFLKIEHYLYEDHVMLSRAAIQCMCNLAQSEDVVKTYYEGDNDRIIYIVACCLDEDKDTAMAAGGLLAILTSYSKKCCQKVFDSKNWLEALQCLLANSIVSLQYRGVCIISNIVAAGRELAEKVMETNILEILFALKCTVDEDNLKKIKEVVDEILQTSAAMDIIEDMRLDVIKKIRSFCTIHKGPLLVNQLVHDYKDMIGTKIPFRDLGFKTLDDFLKSEETFHLSKKGSDLYLTAEVSEKTAHIADMVAKQKAKKKPPKVHFAPVQPRYNQTAKWRPKSNLYGSQNQYHASMRPKAVSHTQFVNRAVKTPKQLKVTENATAQMQQIKKFDPSYRQNSRTEVKFNTNNSHHNKNGPHNHFNNGPSNYSNTQSSRQIPYNHHYQESNINNVANPLLATKRRITKKMSELSLERDSGNSSPTSDNLSPTYKPEFVRTDDPLADLKYFAELHNLGDVEVNIAQVNTKQNKFYSCKIKIGAKYTYSSYPSEFLNSTEAQTYCCNEALKDLIPKTKRKFLMISSEADILERIPPMLEKHNFGIWAWQLKLDYSDKYNEMLPDDWIKIIDSSPCVQIEKRSNDYIMYHCIPGNVLQKGQQRTVEFSVVEVSVPSNTVQFSEDGKLTGEITCAISVNEIWCRQIGTEESKLYVDMMQRLQMYYQECEKQLIPRTICRAGYYVARYDDEFCRVRAVNVKDQDVDCFFIDWGDELSIPKSNIFEIRREYAYAQAQAFVCRLSGLEELYGISGASQSITSLEKMQVELEMAVENPTTSNTNEALPVFMYSLETGKSINEELIPKLTMELASPTLQKDTITEAYVSNIEPNGDVYVQIRTQGYENFCNLKEQIENQFKCNSMDNILYNVTKNNSVGMLYFIKRSNGIWYRAKLIDWSPKEKLYPLDKINEVFSNYPHQALKLRMALDKIPDDFIDLASKPLQPDNPVLLKVVGVGEDNVRLVELFKRNTDGGLFCINKSIALESEIKQKNGDHSAKGKTKFSTNLSFAGNVPSAGYLKSPPLPDRGNYFEVCIPFAVNPYNFFVQPLKSKPQLDGMMEELQMCYKDVQYGKLNIDDILPGNIYASKHDDGFWYRTSVIKVIHSGSVSVFFCDFGYYQTLHVKQLVPLDDEFKQLPYQALKAKLTGVKPIQSKWTMEGCDEFKKMIEKKNFVALYVDQEKDILYESDIILKIILIDTSSDADIYIDLELIKYGIATKDTFISK</sequence>
<feature type="compositionally biased region" description="Polar residues" evidence="14">
    <location>
        <begin position="1168"/>
        <end position="1179"/>
    </location>
</feature>
<evidence type="ECO:0000256" key="14">
    <source>
        <dbReference type="SAM" id="MobiDB-lite"/>
    </source>
</evidence>
<dbReference type="GO" id="GO:0051879">
    <property type="term" value="F:Hsp90 protein binding"/>
    <property type="evidence" value="ECO:0007669"/>
    <property type="project" value="TreeGrafter"/>
</dbReference>
<keyword evidence="8" id="KW-0677">Repeat</keyword>
<dbReference type="InterPro" id="IPR025605">
    <property type="entry name" value="OST-HTH/LOTUS_dom"/>
</dbReference>
<keyword evidence="11" id="KW-0744">Spermatogenesis</keyword>
<dbReference type="FunFam" id="1.25.10.10:FF:000043">
    <property type="entry name" value="Unc-45 myosin chaperone B"/>
    <property type="match status" value="1"/>
</dbReference>
<dbReference type="Gene3D" id="3.30.420.610">
    <property type="entry name" value="LOTUS domain-like"/>
    <property type="match status" value="2"/>
</dbReference>
<dbReference type="Pfam" id="PF00515">
    <property type="entry name" value="TPR_1"/>
    <property type="match status" value="1"/>
</dbReference>
<evidence type="ECO:0000256" key="7">
    <source>
        <dbReference type="ARBA" id="ARBA00022541"/>
    </source>
</evidence>
<keyword evidence="12" id="KW-0143">Chaperone</keyword>
<feature type="domain" description="Tudor" evidence="15">
    <location>
        <begin position="1818"/>
        <end position="1876"/>
    </location>
</feature>
<evidence type="ECO:0000256" key="12">
    <source>
        <dbReference type="ARBA" id="ARBA00023186"/>
    </source>
</evidence>
<dbReference type="OrthoDB" id="199930at2759"/>
<keyword evidence="18" id="KW-1185">Reference proteome</keyword>
<evidence type="ECO:0000256" key="2">
    <source>
        <dbReference type="ARBA" id="ARBA00004216"/>
    </source>
</evidence>
<dbReference type="InterPro" id="IPR019734">
    <property type="entry name" value="TPR_rpt"/>
</dbReference>
<dbReference type="Gene3D" id="2.40.50.90">
    <property type="match status" value="2"/>
</dbReference>
<feature type="region of interest" description="Disordered" evidence="14">
    <location>
        <begin position="1160"/>
        <end position="1183"/>
    </location>
</feature>
<dbReference type="EMBL" id="JAACXV010000004">
    <property type="protein sequence ID" value="KAF7287643.1"/>
    <property type="molecule type" value="Genomic_DNA"/>
</dbReference>
<protein>
    <recommendedName>
        <fullName evidence="4">Protein unc-45 homolog B</fullName>
    </recommendedName>
</protein>
<dbReference type="PROSITE" id="PS51644">
    <property type="entry name" value="HTH_OST"/>
    <property type="match status" value="1"/>
</dbReference>
<keyword evidence="6" id="KW-0963">Cytoplasm</keyword>
<dbReference type="SMART" id="SM00185">
    <property type="entry name" value="ARM"/>
    <property type="match status" value="4"/>
</dbReference>
<dbReference type="InterPro" id="IPR011989">
    <property type="entry name" value="ARM-like"/>
</dbReference>
<accession>A0A834IXV5</accession>
<dbReference type="InterPro" id="IPR016024">
    <property type="entry name" value="ARM-type_fold"/>
</dbReference>
<evidence type="ECO:0000256" key="1">
    <source>
        <dbReference type="ARBA" id="ARBA00004161"/>
    </source>
</evidence>
<dbReference type="GO" id="GO:0030154">
    <property type="term" value="P:cell differentiation"/>
    <property type="evidence" value="ECO:0007669"/>
    <property type="project" value="UniProtKB-KW"/>
</dbReference>
<evidence type="ECO:0000256" key="9">
    <source>
        <dbReference type="ARBA" id="ARBA00022782"/>
    </source>
</evidence>
<comment type="caution">
    <text evidence="17">The sequence shown here is derived from an EMBL/GenBank/DDBJ whole genome shotgun (WGS) entry which is preliminary data.</text>
</comment>
<dbReference type="InterPro" id="IPR041966">
    <property type="entry name" value="LOTUS-like"/>
</dbReference>
<keyword evidence="10 13" id="KW-0802">TPR repeat</keyword>
<dbReference type="PANTHER" id="PTHR45994">
    <property type="entry name" value="FI21225P1"/>
    <property type="match status" value="1"/>
</dbReference>
<feature type="compositionally biased region" description="Polar residues" evidence="14">
    <location>
        <begin position="1112"/>
        <end position="1126"/>
    </location>
</feature>
<comment type="subcellular location">
    <subcellularLocation>
        <location evidence="1">Cytoplasm</location>
        <location evidence="1">Myofibril</location>
        <location evidence="1">Sarcomere</location>
        <location evidence="1">A band</location>
    </subcellularLocation>
    <subcellularLocation>
        <location evidence="2">Cytoplasm</location>
        <location evidence="2">Myofibril</location>
        <location evidence="2">Sarcomere</location>
        <location evidence="2">Z line</location>
    </subcellularLocation>
    <subcellularLocation>
        <location evidence="3">Cytoplasm</location>
        <location evidence="3">Perinuclear region</location>
    </subcellularLocation>
</comment>
<evidence type="ECO:0000259" key="15">
    <source>
        <dbReference type="PROSITE" id="PS50304"/>
    </source>
</evidence>
<dbReference type="PROSITE" id="PS50304">
    <property type="entry name" value="TUDOR"/>
    <property type="match status" value="1"/>
</dbReference>
<keyword evidence="5" id="KW-0217">Developmental protein</keyword>
<dbReference type="SUPFAM" id="SSF48371">
    <property type="entry name" value="ARM repeat"/>
    <property type="match status" value="2"/>
</dbReference>
<keyword evidence="9" id="KW-0221">Differentiation</keyword>
<dbReference type="PROSITE" id="PS50005">
    <property type="entry name" value="TPR"/>
    <property type="match status" value="1"/>
</dbReference>
<dbReference type="GO" id="GO:0048471">
    <property type="term" value="C:perinuclear region of cytoplasm"/>
    <property type="evidence" value="ECO:0007669"/>
    <property type="project" value="UniProtKB-SubCell"/>
</dbReference>
<evidence type="ECO:0000256" key="10">
    <source>
        <dbReference type="ARBA" id="ARBA00022803"/>
    </source>
</evidence>